<dbReference type="InterPro" id="IPR000304">
    <property type="entry name" value="Pyrroline-COOH_reductase"/>
</dbReference>
<keyword evidence="6" id="KW-0963">Cytoplasm</keyword>
<reference evidence="17" key="1">
    <citation type="journal article" date="2018" name="J. Proteomics">
        <title>Exploring the molecular complexity of Triatoma dimidiata sialome.</title>
        <authorList>
            <person name="Santiago P.B."/>
            <person name="de Araujo C.N."/>
            <person name="Charneau S."/>
            <person name="Bastos I.M.D."/>
            <person name="Assumpcao T.C.F."/>
            <person name="Queiroz R.M.L."/>
            <person name="Praca Y.R."/>
            <person name="Cordeiro T.M."/>
            <person name="Garcia C.H.S."/>
            <person name="da Silva I.G."/>
            <person name="Raiol T."/>
            <person name="Motta F.N."/>
            <person name="de Araujo Oliveira J.V."/>
            <person name="de Sousa M.V."/>
            <person name="Ribeiro J.M.C."/>
            <person name="de Santana J.M."/>
        </authorList>
    </citation>
    <scope>NUCLEOTIDE SEQUENCE</scope>
    <source>
        <strain evidence="17">Santander</strain>
        <tissue evidence="17">Salivary glands</tissue>
    </source>
</reference>
<dbReference type="InterPro" id="IPR008927">
    <property type="entry name" value="6-PGluconate_DH-like_C_sf"/>
</dbReference>
<dbReference type="InterPro" id="IPR028939">
    <property type="entry name" value="P5C_Rdtase_cat_N"/>
</dbReference>
<dbReference type="Gene3D" id="3.40.50.720">
    <property type="entry name" value="NAD(P)-binding Rossmann-like Domain"/>
    <property type="match status" value="1"/>
</dbReference>
<dbReference type="PIRSF" id="PIRSF000193">
    <property type="entry name" value="Pyrrol-5-carb_rd"/>
    <property type="match status" value="1"/>
</dbReference>
<evidence type="ECO:0000256" key="5">
    <source>
        <dbReference type="ARBA" id="ARBA00021413"/>
    </source>
</evidence>
<evidence type="ECO:0000256" key="7">
    <source>
        <dbReference type="ARBA" id="ARBA00022605"/>
    </source>
</evidence>
<feature type="binding site" evidence="13">
    <location>
        <position position="75"/>
    </location>
    <ligand>
        <name>NADPH</name>
        <dbReference type="ChEBI" id="CHEBI:57783"/>
    </ligand>
</feature>
<keyword evidence="8 14" id="KW-0641">Proline biosynthesis</keyword>
<organism evidence="17">
    <name type="scientific">Triatoma dimidiata</name>
    <name type="common">Kissing bug</name>
    <name type="synonym">Meccus dimidiatus</name>
    <dbReference type="NCBI Taxonomy" id="72491"/>
    <lineage>
        <taxon>Eukaryota</taxon>
        <taxon>Metazoa</taxon>
        <taxon>Ecdysozoa</taxon>
        <taxon>Arthropoda</taxon>
        <taxon>Hexapoda</taxon>
        <taxon>Insecta</taxon>
        <taxon>Pterygota</taxon>
        <taxon>Neoptera</taxon>
        <taxon>Paraneoptera</taxon>
        <taxon>Hemiptera</taxon>
        <taxon>Heteroptera</taxon>
        <taxon>Panheteroptera</taxon>
        <taxon>Cimicomorpha</taxon>
        <taxon>Reduviidae</taxon>
        <taxon>Triatominae</taxon>
        <taxon>Triatoma</taxon>
    </lineage>
</organism>
<accession>A0A0V0GAN1</accession>
<dbReference type="FunFam" id="1.10.3730.10:FF:000001">
    <property type="entry name" value="Pyrroline-5-carboxylate reductase"/>
    <property type="match status" value="1"/>
</dbReference>
<keyword evidence="9 13" id="KW-0521">NADP</keyword>
<dbReference type="FunFam" id="3.40.50.720:FF:000190">
    <property type="entry name" value="Pyrroline-5-carboxylate reductase"/>
    <property type="match status" value="1"/>
</dbReference>
<evidence type="ECO:0000256" key="1">
    <source>
        <dbReference type="ARBA" id="ARBA00004496"/>
    </source>
</evidence>
<dbReference type="Gene3D" id="1.10.3730.10">
    <property type="entry name" value="ProC C-terminal domain-like"/>
    <property type="match status" value="1"/>
</dbReference>
<proteinExistence type="inferred from homology"/>
<comment type="subcellular location">
    <subcellularLocation>
        <location evidence="1">Cytoplasm</location>
    </subcellularLocation>
</comment>
<evidence type="ECO:0000313" key="17">
    <source>
        <dbReference type="EMBL" id="JAP04463.1"/>
    </source>
</evidence>
<evidence type="ECO:0000256" key="11">
    <source>
        <dbReference type="ARBA" id="ARBA00050547"/>
    </source>
</evidence>
<dbReference type="GO" id="GO:0005737">
    <property type="term" value="C:cytoplasm"/>
    <property type="evidence" value="ECO:0007669"/>
    <property type="project" value="UniProtKB-SubCell"/>
</dbReference>
<evidence type="ECO:0000256" key="2">
    <source>
        <dbReference type="ARBA" id="ARBA00005205"/>
    </source>
</evidence>
<dbReference type="SUPFAM" id="SSF51735">
    <property type="entry name" value="NAD(P)-binding Rossmann-fold domains"/>
    <property type="match status" value="1"/>
</dbReference>
<evidence type="ECO:0000256" key="3">
    <source>
        <dbReference type="ARBA" id="ARBA00005525"/>
    </source>
</evidence>
<comment type="pathway">
    <text evidence="2 14">Amino-acid biosynthesis; L-proline biosynthesis; L-proline from L-glutamate 5-semialdehyde: step 1/1.</text>
</comment>
<comment type="similarity">
    <text evidence="3 14">Belongs to the pyrroline-5-carboxylate reductase family.</text>
</comment>
<feature type="binding site" evidence="13">
    <location>
        <begin position="27"/>
        <end position="32"/>
    </location>
    <ligand>
        <name>NADP(+)</name>
        <dbReference type="ChEBI" id="CHEBI:58349"/>
    </ligand>
</feature>
<dbReference type="GO" id="GO:0004735">
    <property type="term" value="F:pyrroline-5-carboxylate reductase activity"/>
    <property type="evidence" value="ECO:0007669"/>
    <property type="project" value="UniProtKB-EC"/>
</dbReference>
<evidence type="ECO:0000259" key="16">
    <source>
        <dbReference type="Pfam" id="PF14748"/>
    </source>
</evidence>
<evidence type="ECO:0000259" key="15">
    <source>
        <dbReference type="Pfam" id="PF03807"/>
    </source>
</evidence>
<evidence type="ECO:0000256" key="8">
    <source>
        <dbReference type="ARBA" id="ARBA00022650"/>
    </source>
</evidence>
<dbReference type="PANTHER" id="PTHR11645:SF62">
    <property type="entry name" value="PYRROLINE-5-CARBOXYLATE REDUCTASE"/>
    <property type="match status" value="1"/>
</dbReference>
<evidence type="ECO:0000256" key="4">
    <source>
        <dbReference type="ARBA" id="ARBA00012855"/>
    </source>
</evidence>
<dbReference type="NCBIfam" id="TIGR00112">
    <property type="entry name" value="proC"/>
    <property type="match status" value="1"/>
</dbReference>
<dbReference type="InterPro" id="IPR053790">
    <property type="entry name" value="P5CR-like_CS"/>
</dbReference>
<dbReference type="Pfam" id="PF14748">
    <property type="entry name" value="P5CR_dimer"/>
    <property type="match status" value="1"/>
</dbReference>
<evidence type="ECO:0000256" key="9">
    <source>
        <dbReference type="ARBA" id="ARBA00022857"/>
    </source>
</evidence>
<protein>
    <recommendedName>
        <fullName evidence="5 14">Pyrroline-5-carboxylate reductase</fullName>
        <ecNumber evidence="4 14">1.5.1.2</ecNumber>
    </recommendedName>
</protein>
<dbReference type="InterPro" id="IPR036291">
    <property type="entry name" value="NAD(P)-bd_dom_sf"/>
</dbReference>
<comment type="catalytic activity">
    <reaction evidence="12 14">
        <text>L-proline + NADP(+) = (S)-1-pyrroline-5-carboxylate + NADPH + 2 H(+)</text>
        <dbReference type="Rhea" id="RHEA:14109"/>
        <dbReference type="ChEBI" id="CHEBI:15378"/>
        <dbReference type="ChEBI" id="CHEBI:17388"/>
        <dbReference type="ChEBI" id="CHEBI:57783"/>
        <dbReference type="ChEBI" id="CHEBI:58349"/>
        <dbReference type="ChEBI" id="CHEBI:60039"/>
        <dbReference type="EC" id="1.5.1.2"/>
    </reaction>
</comment>
<dbReference type="PROSITE" id="PS00521">
    <property type="entry name" value="P5CR"/>
    <property type="match status" value="1"/>
</dbReference>
<feature type="non-terminal residue" evidence="17">
    <location>
        <position position="1"/>
    </location>
</feature>
<dbReference type="UniPathway" id="UPA00098">
    <property type="reaction ID" value="UER00361"/>
</dbReference>
<dbReference type="HAMAP" id="MF_01925">
    <property type="entry name" value="P5C_reductase"/>
    <property type="match status" value="1"/>
</dbReference>
<feature type="domain" description="Pyrroline-5-carboxylate reductase dimerisation" evidence="16">
    <location>
        <begin position="193"/>
        <end position="297"/>
    </location>
</feature>
<evidence type="ECO:0000256" key="14">
    <source>
        <dbReference type="RuleBase" id="RU003903"/>
    </source>
</evidence>
<feature type="domain" description="Pyrroline-5-carboxylate reductase catalytic N-terminal" evidence="15">
    <location>
        <begin position="24"/>
        <end position="122"/>
    </location>
</feature>
<dbReference type="EC" id="1.5.1.2" evidence="4 14"/>
<evidence type="ECO:0000256" key="10">
    <source>
        <dbReference type="ARBA" id="ARBA00023002"/>
    </source>
</evidence>
<evidence type="ECO:0000256" key="12">
    <source>
        <dbReference type="ARBA" id="ARBA00052690"/>
    </source>
</evidence>
<keyword evidence="10 14" id="KW-0560">Oxidoreductase</keyword>
<feature type="binding site" evidence="13">
    <location>
        <begin position="88"/>
        <end position="91"/>
    </location>
    <ligand>
        <name>NADP(+)</name>
        <dbReference type="ChEBI" id="CHEBI:58349"/>
    </ligand>
</feature>
<dbReference type="EMBL" id="GECL01001661">
    <property type="protein sequence ID" value="JAP04463.1"/>
    <property type="molecule type" value="Transcribed_RNA"/>
</dbReference>
<evidence type="ECO:0000256" key="13">
    <source>
        <dbReference type="PIRSR" id="PIRSR000193-1"/>
    </source>
</evidence>
<dbReference type="AlphaFoldDB" id="A0A0V0GAN1"/>
<dbReference type="GO" id="GO:0055129">
    <property type="term" value="P:L-proline biosynthetic process"/>
    <property type="evidence" value="ECO:0007669"/>
    <property type="project" value="UniProtKB-UniPathway"/>
</dbReference>
<dbReference type="InterPro" id="IPR029036">
    <property type="entry name" value="P5CR_dimer"/>
</dbReference>
<dbReference type="PANTHER" id="PTHR11645">
    <property type="entry name" value="PYRROLINE-5-CARBOXYLATE REDUCTASE"/>
    <property type="match status" value="1"/>
</dbReference>
<dbReference type="SUPFAM" id="SSF48179">
    <property type="entry name" value="6-phosphogluconate dehydrogenase C-terminal domain-like"/>
    <property type="match status" value="1"/>
</dbReference>
<dbReference type="Pfam" id="PF03807">
    <property type="entry name" value="F420_oxidored"/>
    <property type="match status" value="1"/>
</dbReference>
<comment type="catalytic activity">
    <reaction evidence="11">
        <text>L-proline + NAD(+) = (S)-1-pyrroline-5-carboxylate + NADH + 2 H(+)</text>
        <dbReference type="Rhea" id="RHEA:14105"/>
        <dbReference type="ChEBI" id="CHEBI:15378"/>
        <dbReference type="ChEBI" id="CHEBI:17388"/>
        <dbReference type="ChEBI" id="CHEBI:57540"/>
        <dbReference type="ChEBI" id="CHEBI:57945"/>
        <dbReference type="ChEBI" id="CHEBI:60039"/>
        <dbReference type="EC" id="1.5.1.2"/>
    </reaction>
</comment>
<keyword evidence="7 14" id="KW-0028">Amino-acid biosynthesis</keyword>
<sequence length="304" mass="32987">VAVEENCIELIFYKNKKMTDDEGIGFIGAGNMAQAIGLRLINEGVLKASELIVSAPTQRNLSLWSEKGVRTTNNNIEVVEKSRIIFIAVKPQYFEETINSLNVESNGVMRSIWTLKIFVSVMAGKTIHYISETIKNSARNISNFGVIRVMPNTPCLVGSGCSIICYGQEVPEMYVDQVKTIMAHTGTCDDIPEHMFDSVAALCGSGPAYVYMVIESLADGAVRCGVPRDIALKLASQTIIGAGKMVLDTGKHPGQLKDEVCSPAGTTITAVHELEKSGIRCAFMNAIVAARNRSVELSKVHSKK</sequence>
<evidence type="ECO:0000256" key="6">
    <source>
        <dbReference type="ARBA" id="ARBA00022490"/>
    </source>
</evidence>
<name>A0A0V0GAN1_TRIDM</name>